<dbReference type="SUPFAM" id="SSF50965">
    <property type="entry name" value="Galactose oxidase, central domain"/>
    <property type="match status" value="1"/>
</dbReference>
<feature type="compositionally biased region" description="Basic and acidic residues" evidence="7">
    <location>
        <begin position="1549"/>
        <end position="1560"/>
    </location>
</feature>
<feature type="region of interest" description="Disordered" evidence="7">
    <location>
        <begin position="1268"/>
        <end position="1296"/>
    </location>
</feature>
<dbReference type="InParanoid" id="A0A1Y2GM03"/>
<name>A0A1Y2GM03_9FUNG</name>
<evidence type="ECO:0000313" key="8">
    <source>
        <dbReference type="EMBL" id="ORZ12975.1"/>
    </source>
</evidence>
<feature type="region of interest" description="Disordered" evidence="7">
    <location>
        <begin position="375"/>
        <end position="687"/>
    </location>
</feature>
<protein>
    <recommendedName>
        <fullName evidence="10">Tip elongation aberrant protein 1</fullName>
    </recommendedName>
</protein>
<feature type="compositionally biased region" description="Low complexity" evidence="7">
    <location>
        <begin position="456"/>
        <end position="472"/>
    </location>
</feature>
<dbReference type="Pfam" id="PF24681">
    <property type="entry name" value="Kelch_KLHDC2_KLHL20_DRC7"/>
    <property type="match status" value="1"/>
</dbReference>
<dbReference type="OrthoDB" id="45365at2759"/>
<feature type="coiled-coil region" evidence="6">
    <location>
        <begin position="1126"/>
        <end position="1160"/>
    </location>
</feature>
<dbReference type="GeneID" id="33568466"/>
<evidence type="ECO:0008006" key="10">
    <source>
        <dbReference type="Google" id="ProtNLM"/>
    </source>
</evidence>
<gene>
    <name evidence="8" type="ORF">BCR41DRAFT_371670</name>
</gene>
<feature type="compositionally biased region" description="Low complexity" evidence="7">
    <location>
        <begin position="1507"/>
        <end position="1516"/>
    </location>
</feature>
<accession>A0A1Y2GM03</accession>
<proteinExistence type="predicted"/>
<keyword evidence="5 6" id="KW-0175">Coiled coil</keyword>
<dbReference type="GO" id="GO:0003682">
    <property type="term" value="F:chromatin binding"/>
    <property type="evidence" value="ECO:0007669"/>
    <property type="project" value="InterPro"/>
</dbReference>
<comment type="caution">
    <text evidence="8">The sequence shown here is derived from an EMBL/GenBank/DDBJ whole genome shotgun (WGS) entry which is preliminary data.</text>
</comment>
<evidence type="ECO:0000256" key="4">
    <source>
        <dbReference type="ARBA" id="ARBA00022737"/>
    </source>
</evidence>
<dbReference type="GO" id="GO:0005737">
    <property type="term" value="C:cytoplasm"/>
    <property type="evidence" value="ECO:0007669"/>
    <property type="project" value="UniProtKB-SubCell"/>
</dbReference>
<dbReference type="PANTHER" id="PTHR46461">
    <property type="entry name" value="KELCH DOMAIN-CONTAINING PROTEIN 3"/>
    <property type="match status" value="1"/>
</dbReference>
<dbReference type="RefSeq" id="XP_021880324.1">
    <property type="nucleotide sequence ID" value="XM_022026623.1"/>
</dbReference>
<dbReference type="Gene3D" id="1.10.287.1490">
    <property type="match status" value="1"/>
</dbReference>
<feature type="compositionally biased region" description="Polar residues" evidence="7">
    <location>
        <begin position="473"/>
        <end position="485"/>
    </location>
</feature>
<keyword evidence="3" id="KW-0963">Cytoplasm</keyword>
<evidence type="ECO:0000313" key="9">
    <source>
        <dbReference type="Proteomes" id="UP000193648"/>
    </source>
</evidence>
<keyword evidence="9" id="KW-1185">Reference proteome</keyword>
<feature type="compositionally biased region" description="Polar residues" evidence="7">
    <location>
        <begin position="1276"/>
        <end position="1288"/>
    </location>
</feature>
<evidence type="ECO:0000256" key="6">
    <source>
        <dbReference type="SAM" id="Coils"/>
    </source>
</evidence>
<feature type="region of interest" description="Disordered" evidence="7">
    <location>
        <begin position="1"/>
        <end position="46"/>
    </location>
</feature>
<evidence type="ECO:0000256" key="1">
    <source>
        <dbReference type="ARBA" id="ARBA00004496"/>
    </source>
</evidence>
<feature type="compositionally biased region" description="Polar residues" evidence="7">
    <location>
        <begin position="419"/>
        <end position="432"/>
    </location>
</feature>
<dbReference type="PANTHER" id="PTHR46461:SF1">
    <property type="entry name" value="KELCH DOMAIN-CONTAINING PROTEIN 3"/>
    <property type="match status" value="1"/>
</dbReference>
<dbReference type="Proteomes" id="UP000193648">
    <property type="component" value="Unassembled WGS sequence"/>
</dbReference>
<feature type="compositionally biased region" description="Low complexity" evidence="7">
    <location>
        <begin position="663"/>
        <end position="674"/>
    </location>
</feature>
<feature type="compositionally biased region" description="Polar residues" evidence="7">
    <location>
        <begin position="1660"/>
        <end position="1669"/>
    </location>
</feature>
<evidence type="ECO:0000256" key="2">
    <source>
        <dbReference type="ARBA" id="ARBA00022441"/>
    </source>
</evidence>
<feature type="compositionally biased region" description="Polar residues" evidence="7">
    <location>
        <begin position="1406"/>
        <end position="1430"/>
    </location>
</feature>
<feature type="compositionally biased region" description="Low complexity" evidence="7">
    <location>
        <begin position="382"/>
        <end position="412"/>
    </location>
</feature>
<dbReference type="SUPFAM" id="SSF90257">
    <property type="entry name" value="Myosin rod fragments"/>
    <property type="match status" value="1"/>
</dbReference>
<dbReference type="InterPro" id="IPR011043">
    <property type="entry name" value="Gal_Oxase/kelch_b-propeller"/>
</dbReference>
<keyword evidence="2" id="KW-0880">Kelch repeat</keyword>
<dbReference type="InterPro" id="IPR052637">
    <property type="entry name" value="KLHDC3-like"/>
</dbReference>
<dbReference type="STRING" id="64571.A0A1Y2GM03"/>
<feature type="compositionally biased region" description="Polar residues" evidence="7">
    <location>
        <begin position="538"/>
        <end position="555"/>
    </location>
</feature>
<feature type="compositionally biased region" description="Polar residues" evidence="7">
    <location>
        <begin position="516"/>
        <end position="525"/>
    </location>
</feature>
<dbReference type="SMART" id="SM00612">
    <property type="entry name" value="Kelch"/>
    <property type="match status" value="3"/>
</dbReference>
<feature type="compositionally biased region" description="Basic and acidic residues" evidence="7">
    <location>
        <begin position="1670"/>
        <end position="1682"/>
    </location>
</feature>
<feature type="coiled-coil region" evidence="6">
    <location>
        <begin position="894"/>
        <end position="1026"/>
    </location>
</feature>
<comment type="subcellular location">
    <subcellularLocation>
        <location evidence="1">Cytoplasm</location>
    </subcellularLocation>
</comment>
<feature type="region of interest" description="Disordered" evidence="7">
    <location>
        <begin position="1227"/>
        <end position="1253"/>
    </location>
</feature>
<reference evidence="8 9" key="1">
    <citation type="submission" date="2016-07" db="EMBL/GenBank/DDBJ databases">
        <title>Pervasive Adenine N6-methylation of Active Genes in Fungi.</title>
        <authorList>
            <consortium name="DOE Joint Genome Institute"/>
            <person name="Mondo S.J."/>
            <person name="Dannebaum R.O."/>
            <person name="Kuo R.C."/>
            <person name="Labutti K."/>
            <person name="Haridas S."/>
            <person name="Kuo A."/>
            <person name="Salamov A."/>
            <person name="Ahrendt S.R."/>
            <person name="Lipzen A."/>
            <person name="Sullivan W."/>
            <person name="Andreopoulos W.B."/>
            <person name="Clum A."/>
            <person name="Lindquist E."/>
            <person name="Daum C."/>
            <person name="Ramamoorthy G.K."/>
            <person name="Gryganskyi A."/>
            <person name="Culley D."/>
            <person name="Magnuson J.K."/>
            <person name="James T.Y."/>
            <person name="O'Malley M.A."/>
            <person name="Stajich J.E."/>
            <person name="Spatafora J.W."/>
            <person name="Visel A."/>
            <person name="Grigoriev I.V."/>
        </authorList>
    </citation>
    <scope>NUCLEOTIDE SEQUENCE [LARGE SCALE GENOMIC DNA]</scope>
    <source>
        <strain evidence="8 9">NRRL 3116</strain>
    </source>
</reference>
<feature type="compositionally biased region" description="Low complexity" evidence="7">
    <location>
        <begin position="593"/>
        <end position="602"/>
    </location>
</feature>
<feature type="compositionally biased region" description="Polar residues" evidence="7">
    <location>
        <begin position="1227"/>
        <end position="1241"/>
    </location>
</feature>
<feature type="compositionally biased region" description="Low complexity" evidence="7">
    <location>
        <begin position="19"/>
        <end position="46"/>
    </location>
</feature>
<keyword evidence="4" id="KW-0677">Repeat</keyword>
<dbReference type="Gene3D" id="2.120.10.80">
    <property type="entry name" value="Kelch-type beta propeller"/>
    <property type="match status" value="2"/>
</dbReference>
<feature type="compositionally biased region" description="Low complexity" evidence="7">
    <location>
        <begin position="1445"/>
        <end position="1499"/>
    </location>
</feature>
<evidence type="ECO:0000256" key="7">
    <source>
        <dbReference type="SAM" id="MobiDB-lite"/>
    </source>
</evidence>
<dbReference type="InterPro" id="IPR006652">
    <property type="entry name" value="Kelch_1"/>
</dbReference>
<feature type="compositionally biased region" description="Gly residues" evidence="7">
    <location>
        <begin position="1617"/>
        <end position="1627"/>
    </location>
</feature>
<feature type="compositionally biased region" description="Polar residues" evidence="7">
    <location>
        <begin position="624"/>
        <end position="654"/>
    </location>
</feature>
<dbReference type="InterPro" id="IPR015915">
    <property type="entry name" value="Kelch-typ_b-propeller"/>
</dbReference>
<organism evidence="8 9">
    <name type="scientific">Lobosporangium transversale</name>
    <dbReference type="NCBI Taxonomy" id="64571"/>
    <lineage>
        <taxon>Eukaryota</taxon>
        <taxon>Fungi</taxon>
        <taxon>Fungi incertae sedis</taxon>
        <taxon>Mucoromycota</taxon>
        <taxon>Mortierellomycotina</taxon>
        <taxon>Mortierellomycetes</taxon>
        <taxon>Mortierellales</taxon>
        <taxon>Mortierellaceae</taxon>
        <taxon>Lobosporangium</taxon>
    </lineage>
</organism>
<feature type="region of interest" description="Disordered" evidence="7">
    <location>
        <begin position="1397"/>
        <end position="1682"/>
    </location>
</feature>
<dbReference type="EMBL" id="MCFF01000024">
    <property type="protein sequence ID" value="ORZ12975.1"/>
    <property type="molecule type" value="Genomic_DNA"/>
</dbReference>
<dbReference type="FunFam" id="2.120.10.80:FF:000049">
    <property type="entry name" value="Cell polarity protein (Tea1)"/>
    <property type="match status" value="1"/>
</dbReference>
<feature type="coiled-coil region" evidence="6">
    <location>
        <begin position="741"/>
        <end position="768"/>
    </location>
</feature>
<evidence type="ECO:0000256" key="5">
    <source>
        <dbReference type="ARBA" id="ARBA00023054"/>
    </source>
</evidence>
<sequence length="1695" mass="185240">MSPMSPTSSINNSIASNFQPQQPQQQLQQQLPSGHNGAPANSNSSAAVAALPPPQLFWTQRRTLGINPFPRFQHSSSVTAIGTEIFVYGGIQHGVPQDGLFVIDSVSLQCQAITSTSPDRPMAKSGHTAVNIGQYIICFGGWDQTTGQCDDSLHVLHTVRKEWNKPPIQGPLPTPRHSHSGCGIGTTMYIFGGQIDNYYLGDLVSFDMKTITQNPRWEVIEPKSEASPPARAGHSAAVYEGKIYIFGGADADYFYNDIWCFDVRTSIWKPIAASGYLPSGRFGHSCTIVDGVLYIFGGSSPDGSELNDAYAFKINERRWYLFQNIGPAPSPRSGHTMCTVKDKIFLLGGNSERADLDDGGALYYIEIPKIRFPDAQLNTPRQAPSSRLASQPSPSLQPQQQSQQQSQQPLQAEVPSEYDPQSAQGVGAGNSNRLDRPDRSARPITQRPTSPAAFGSNNMDQQQASANMNNSQHTRQPMNSQQSQWPMGVPPRGASAGQTTKNGGEMDNESPVISRRTMQMSSAPIPNTGGAAPPSLRSGVNNQPPGSGELNPTMTRSERDRWAKNSNGMVSPAAPTNIRREDEINSDAADTFASSQGSQVAQGAGGASYFPPPPSSSGSTASANMRQNGTSSPTLSAQNSSQHGRSPSPATASQRAHARGQNASASSPHLPSAAGGEAYPNTSALSSTDMGRLNQLEQQMKERDEQLEVMRRRENWLVTEVLLARQVSGSRSGQNKSEQDSNDDQLLIAELEKEMENQQLEDHQLKVTKALLKLKDELRRAKMSIATQSQAASFKIREAERIRTGALQEAAYLKAKLSSLSSSNPDSSALARIETDRAMDLEKRLTSALSEMETLELQFTKSQEMLQQEKMARLAAEERSNDSTILAEQAQAAHTRALAELASLHSRAAKAEQESREYATQLVESQAGFSGHQSQSSGLMAKIKELKQQIEEHQTALERTQMAYSAANERASRAETMYEESSGKFEKMESLRAEMASDLSRYKTENERLQSKVEDLEGRWQISKDEVVTLRKLVEDGLGAFNPRSKSQNEGMPAARKHDSIAILNTVSKVSELEHELSSLRVLHKNSQAAASKSATELADAMIELSRLEQSSMKSKAETISLQRHLAQERETATALRNELSRTEQELEVKVKELENNEVQLGLLKDVMREKGIIAEDVMMLRSVSSSASGARSASGDSAAALEAKVRQLEGRVQSLELELEQVDQQRQAAVQHSEKSTSMSRKLRSDLAAATQEKESLQAMLEQLQQTHARCGNEPPSSGGSRNNAGQMNDDERRSLHKQIKELQNRLAESEKYAAELSQKVVAMTERVDEVQTLNEAIAEQLESVQEQADAFKKKAQETIQILEGDNSVLEARLQDSEKKVMLLLDDMQNSLTTTDGSIGGGTVGQNNSSPYGSANLLGTHQQVNQQMVGGSPSLRPMNARLHNTTGGTPRSSSRTSNGRSGSGNSRPINSTSPSGLSGQRRNNNSSLGNSPSPNQQQYIPEEDVYNYGGVNNNNQHQTNGSAAGGHGQYPRAEFEDEEDPNSIAYRDSMDSITRELEMLKVPWNKASGGGGSDTSNGSNGRKSTSPLQRPYQQQQSPSPSQQQQQQKTTTNGNYYGSGNGTGAGGRNKYMYDEDDDEDGEASYLTHLQPRQYQQQQQSSGPLDTTRSFNDRSASRLKEYEQMIDEIENARRQQ</sequence>
<feature type="compositionally biased region" description="Low complexity" evidence="7">
    <location>
        <begin position="1575"/>
        <end position="1616"/>
    </location>
</feature>
<evidence type="ECO:0000256" key="3">
    <source>
        <dbReference type="ARBA" id="ARBA00022490"/>
    </source>
</evidence>
<feature type="compositionally biased region" description="Low complexity" evidence="7">
    <location>
        <begin position="1650"/>
        <end position="1659"/>
    </location>
</feature>
<feature type="compositionally biased region" description="Polar residues" evidence="7">
    <location>
        <begin position="1"/>
        <end position="18"/>
    </location>
</feature>